<accession>A0A2P6P8L1</accession>
<dbReference type="Proteomes" id="UP000238479">
    <property type="component" value="Chromosome 7"/>
</dbReference>
<dbReference type="AlphaFoldDB" id="A0A2P6P8L1"/>
<proteinExistence type="predicted"/>
<gene>
    <name evidence="1" type="ORF">RchiOBHm_Chr7g0203941</name>
</gene>
<organism evidence="1 2">
    <name type="scientific">Rosa chinensis</name>
    <name type="common">China rose</name>
    <dbReference type="NCBI Taxonomy" id="74649"/>
    <lineage>
        <taxon>Eukaryota</taxon>
        <taxon>Viridiplantae</taxon>
        <taxon>Streptophyta</taxon>
        <taxon>Embryophyta</taxon>
        <taxon>Tracheophyta</taxon>
        <taxon>Spermatophyta</taxon>
        <taxon>Magnoliopsida</taxon>
        <taxon>eudicotyledons</taxon>
        <taxon>Gunneridae</taxon>
        <taxon>Pentapetalae</taxon>
        <taxon>rosids</taxon>
        <taxon>fabids</taxon>
        <taxon>Rosales</taxon>
        <taxon>Rosaceae</taxon>
        <taxon>Rosoideae</taxon>
        <taxon>Rosoideae incertae sedis</taxon>
        <taxon>Rosa</taxon>
    </lineage>
</organism>
<dbReference type="EMBL" id="PDCK01000045">
    <property type="protein sequence ID" value="PRQ18252.1"/>
    <property type="molecule type" value="Genomic_DNA"/>
</dbReference>
<evidence type="ECO:0000313" key="1">
    <source>
        <dbReference type="EMBL" id="PRQ18252.1"/>
    </source>
</evidence>
<protein>
    <submittedName>
        <fullName evidence="1">Uncharacterized protein</fullName>
    </submittedName>
</protein>
<comment type="caution">
    <text evidence="1">The sequence shown here is derived from an EMBL/GenBank/DDBJ whole genome shotgun (WGS) entry which is preliminary data.</text>
</comment>
<keyword evidence="2" id="KW-1185">Reference proteome</keyword>
<reference evidence="1 2" key="1">
    <citation type="journal article" date="2018" name="Nat. Genet.">
        <title>The Rosa genome provides new insights in the design of modern roses.</title>
        <authorList>
            <person name="Bendahmane M."/>
        </authorList>
    </citation>
    <scope>NUCLEOTIDE SEQUENCE [LARGE SCALE GENOMIC DNA]</scope>
    <source>
        <strain evidence="2">cv. Old Blush</strain>
    </source>
</reference>
<name>A0A2P6P8L1_ROSCH</name>
<evidence type="ECO:0000313" key="2">
    <source>
        <dbReference type="Proteomes" id="UP000238479"/>
    </source>
</evidence>
<sequence length="57" mass="6196">MMVESYLASRSQAFVEAHLVMVVLTAASLCCSENFGFGSRFFGILGFWASACQLVLV</sequence>
<dbReference type="Gramene" id="PRQ18252">
    <property type="protein sequence ID" value="PRQ18252"/>
    <property type="gene ID" value="RchiOBHm_Chr7g0203941"/>
</dbReference>